<dbReference type="PANTHER" id="PTHR43133">
    <property type="entry name" value="RNA POLYMERASE ECF-TYPE SIGMA FACTO"/>
    <property type="match status" value="1"/>
</dbReference>
<dbReference type="InterPro" id="IPR039425">
    <property type="entry name" value="RNA_pol_sigma-70-like"/>
</dbReference>
<evidence type="ECO:0000313" key="8">
    <source>
        <dbReference type="Proteomes" id="UP000593626"/>
    </source>
</evidence>
<dbReference type="GO" id="GO:0003677">
    <property type="term" value="F:DNA binding"/>
    <property type="evidence" value="ECO:0007669"/>
    <property type="project" value="InterPro"/>
</dbReference>
<dbReference type="NCBIfam" id="TIGR02937">
    <property type="entry name" value="sigma70-ECF"/>
    <property type="match status" value="1"/>
</dbReference>
<evidence type="ECO:0000256" key="2">
    <source>
        <dbReference type="ARBA" id="ARBA00023015"/>
    </source>
</evidence>
<dbReference type="SUPFAM" id="SSF88946">
    <property type="entry name" value="Sigma2 domain of RNA polymerase sigma factors"/>
    <property type="match status" value="1"/>
</dbReference>
<evidence type="ECO:0000256" key="1">
    <source>
        <dbReference type="ARBA" id="ARBA00010641"/>
    </source>
</evidence>
<dbReference type="PANTHER" id="PTHR43133:SF60">
    <property type="entry name" value="RNA POLYMERASE SIGMA FACTOR SIGV"/>
    <property type="match status" value="1"/>
</dbReference>
<dbReference type="Gene3D" id="1.10.1740.10">
    <property type="match status" value="1"/>
</dbReference>
<dbReference type="InterPro" id="IPR013325">
    <property type="entry name" value="RNA_pol_sigma_r2"/>
</dbReference>
<dbReference type="AlphaFoldDB" id="A0A7S8CEA8"/>
<accession>A0A7S8CEA8</accession>
<keyword evidence="2" id="KW-0805">Transcription regulation</keyword>
<keyword evidence="3" id="KW-0731">Sigma factor</keyword>
<feature type="domain" description="RNA polymerase sigma factor 70 region 4 type 2" evidence="6">
    <location>
        <begin position="109"/>
        <end position="161"/>
    </location>
</feature>
<dbReference type="InterPro" id="IPR013249">
    <property type="entry name" value="RNA_pol_sigma70_r4_t2"/>
</dbReference>
<dbReference type="CDD" id="cd06171">
    <property type="entry name" value="Sigma70_r4"/>
    <property type="match status" value="1"/>
</dbReference>
<keyword evidence="8" id="KW-1185">Reference proteome</keyword>
<dbReference type="Pfam" id="PF08281">
    <property type="entry name" value="Sigma70_r4_2"/>
    <property type="match status" value="1"/>
</dbReference>
<evidence type="ECO:0000259" key="5">
    <source>
        <dbReference type="Pfam" id="PF04542"/>
    </source>
</evidence>
<dbReference type="GO" id="GO:0016987">
    <property type="term" value="F:sigma factor activity"/>
    <property type="evidence" value="ECO:0007669"/>
    <property type="project" value="UniProtKB-KW"/>
</dbReference>
<organism evidence="7 8">
    <name type="scientific">Mangrovibacillus cuniculi</name>
    <dbReference type="NCBI Taxonomy" id="2593652"/>
    <lineage>
        <taxon>Bacteria</taxon>
        <taxon>Bacillati</taxon>
        <taxon>Bacillota</taxon>
        <taxon>Bacilli</taxon>
        <taxon>Bacillales</taxon>
        <taxon>Bacillaceae</taxon>
        <taxon>Mangrovibacillus</taxon>
    </lineage>
</organism>
<dbReference type="RefSeq" id="WP_239674514.1">
    <property type="nucleotide sequence ID" value="NZ_CP049742.1"/>
</dbReference>
<dbReference type="Pfam" id="PF04542">
    <property type="entry name" value="Sigma70_r2"/>
    <property type="match status" value="1"/>
</dbReference>
<proteinExistence type="inferred from homology"/>
<keyword evidence="4" id="KW-0804">Transcription</keyword>
<sequence length="179" mass="21184">MNSVFQELYERHHQDVFNFLMYMVKQREVAEDLSQEVYIRVMKSYAGFENRSSEKTWLFSIARNVAIDHFRKQKGWKDKVIEAFTFATNTVKSDEPLPEEVALQSEEIQLMYRCLDHCSPDQRAVIILRYLQDFSITEAAQTLDWTESKVKTTQHRALKKLKELMIEKSGKEETIHEQA</sequence>
<evidence type="ECO:0000256" key="4">
    <source>
        <dbReference type="ARBA" id="ARBA00023163"/>
    </source>
</evidence>
<name>A0A7S8CEA8_9BACI</name>
<evidence type="ECO:0000313" key="7">
    <source>
        <dbReference type="EMBL" id="QPC48393.1"/>
    </source>
</evidence>
<feature type="domain" description="RNA polymerase sigma-70 region 2" evidence="5">
    <location>
        <begin position="8"/>
        <end position="74"/>
    </location>
</feature>
<protein>
    <submittedName>
        <fullName evidence="7">Sigma-70 family RNA polymerase sigma factor</fullName>
    </submittedName>
</protein>
<dbReference type="Gene3D" id="1.10.10.10">
    <property type="entry name" value="Winged helix-like DNA-binding domain superfamily/Winged helix DNA-binding domain"/>
    <property type="match status" value="1"/>
</dbReference>
<evidence type="ECO:0000259" key="6">
    <source>
        <dbReference type="Pfam" id="PF08281"/>
    </source>
</evidence>
<reference evidence="7 8" key="1">
    <citation type="submission" date="2019-07" db="EMBL/GenBank/DDBJ databases">
        <title>Genome sequence of 2 isolates from Red Sea Mangroves.</title>
        <authorList>
            <person name="Sefrji F."/>
            <person name="Michoud G."/>
            <person name="Merlino G."/>
            <person name="Daffonchio D."/>
        </authorList>
    </citation>
    <scope>NUCLEOTIDE SEQUENCE [LARGE SCALE GENOMIC DNA]</scope>
    <source>
        <strain evidence="7 8">R1DC41</strain>
    </source>
</reference>
<dbReference type="InterPro" id="IPR014284">
    <property type="entry name" value="RNA_pol_sigma-70_dom"/>
</dbReference>
<dbReference type="KEGG" id="mcui:G8O30_07040"/>
<dbReference type="EMBL" id="CP049742">
    <property type="protein sequence ID" value="QPC48393.1"/>
    <property type="molecule type" value="Genomic_DNA"/>
</dbReference>
<evidence type="ECO:0000256" key="3">
    <source>
        <dbReference type="ARBA" id="ARBA00023082"/>
    </source>
</evidence>
<dbReference type="InterPro" id="IPR007627">
    <property type="entry name" value="RNA_pol_sigma70_r2"/>
</dbReference>
<dbReference type="InterPro" id="IPR036388">
    <property type="entry name" value="WH-like_DNA-bd_sf"/>
</dbReference>
<gene>
    <name evidence="7" type="ORF">G8O30_07040</name>
</gene>
<comment type="similarity">
    <text evidence="1">Belongs to the sigma-70 factor family. ECF subfamily.</text>
</comment>
<dbReference type="SUPFAM" id="SSF88659">
    <property type="entry name" value="Sigma3 and sigma4 domains of RNA polymerase sigma factors"/>
    <property type="match status" value="1"/>
</dbReference>
<dbReference type="InterPro" id="IPR013324">
    <property type="entry name" value="RNA_pol_sigma_r3/r4-like"/>
</dbReference>
<dbReference type="GO" id="GO:0006352">
    <property type="term" value="P:DNA-templated transcription initiation"/>
    <property type="evidence" value="ECO:0007669"/>
    <property type="project" value="InterPro"/>
</dbReference>
<dbReference type="Proteomes" id="UP000593626">
    <property type="component" value="Chromosome"/>
</dbReference>